<proteinExistence type="predicted"/>
<name>A0A6A5TV80_9PLEO</name>
<sequence>MPFEGPCLFLGTGFILGFFTETQSRHLCHVTRVFTSHVCTGIAVLAQRPWSFLLYNTTSLEHLLSIHAQSRSHSHGLPKESNPLRISLLA</sequence>
<keyword evidence="3" id="KW-1185">Reference proteome</keyword>
<feature type="region of interest" description="Disordered" evidence="1">
    <location>
        <begin position="70"/>
        <end position="90"/>
    </location>
</feature>
<dbReference type="Proteomes" id="UP000800035">
    <property type="component" value="Unassembled WGS sequence"/>
</dbReference>
<protein>
    <submittedName>
        <fullName evidence="2">Uncharacterized protein</fullName>
    </submittedName>
</protein>
<gene>
    <name evidence="2" type="ORF">CC80DRAFT_66986</name>
</gene>
<reference evidence="2" key="1">
    <citation type="journal article" date="2020" name="Stud. Mycol.">
        <title>101 Dothideomycetes genomes: a test case for predicting lifestyles and emergence of pathogens.</title>
        <authorList>
            <person name="Haridas S."/>
            <person name="Albert R."/>
            <person name="Binder M."/>
            <person name="Bloem J."/>
            <person name="Labutti K."/>
            <person name="Salamov A."/>
            <person name="Andreopoulos B."/>
            <person name="Baker S."/>
            <person name="Barry K."/>
            <person name="Bills G."/>
            <person name="Bluhm B."/>
            <person name="Cannon C."/>
            <person name="Castanera R."/>
            <person name="Culley D."/>
            <person name="Daum C."/>
            <person name="Ezra D."/>
            <person name="Gonzalez J."/>
            <person name="Henrissat B."/>
            <person name="Kuo A."/>
            <person name="Liang C."/>
            <person name="Lipzen A."/>
            <person name="Lutzoni F."/>
            <person name="Magnuson J."/>
            <person name="Mondo S."/>
            <person name="Nolan M."/>
            <person name="Ohm R."/>
            <person name="Pangilinan J."/>
            <person name="Park H.-J."/>
            <person name="Ramirez L."/>
            <person name="Alfaro M."/>
            <person name="Sun H."/>
            <person name="Tritt A."/>
            <person name="Yoshinaga Y."/>
            <person name="Zwiers L.-H."/>
            <person name="Turgeon B."/>
            <person name="Goodwin S."/>
            <person name="Spatafora J."/>
            <person name="Crous P."/>
            <person name="Grigoriev I."/>
        </authorList>
    </citation>
    <scope>NUCLEOTIDE SEQUENCE</scope>
    <source>
        <strain evidence="2">CBS 675.92</strain>
    </source>
</reference>
<evidence type="ECO:0000313" key="2">
    <source>
        <dbReference type="EMBL" id="KAF1956833.1"/>
    </source>
</evidence>
<dbReference type="EMBL" id="ML976991">
    <property type="protein sequence ID" value="KAF1956833.1"/>
    <property type="molecule type" value="Genomic_DNA"/>
</dbReference>
<organism evidence="2 3">
    <name type="scientific">Byssothecium circinans</name>
    <dbReference type="NCBI Taxonomy" id="147558"/>
    <lineage>
        <taxon>Eukaryota</taxon>
        <taxon>Fungi</taxon>
        <taxon>Dikarya</taxon>
        <taxon>Ascomycota</taxon>
        <taxon>Pezizomycotina</taxon>
        <taxon>Dothideomycetes</taxon>
        <taxon>Pleosporomycetidae</taxon>
        <taxon>Pleosporales</taxon>
        <taxon>Massarineae</taxon>
        <taxon>Massarinaceae</taxon>
        <taxon>Byssothecium</taxon>
    </lineage>
</organism>
<accession>A0A6A5TV80</accession>
<dbReference type="AlphaFoldDB" id="A0A6A5TV80"/>
<evidence type="ECO:0000313" key="3">
    <source>
        <dbReference type="Proteomes" id="UP000800035"/>
    </source>
</evidence>
<evidence type="ECO:0000256" key="1">
    <source>
        <dbReference type="SAM" id="MobiDB-lite"/>
    </source>
</evidence>